<dbReference type="SUPFAM" id="SSF50044">
    <property type="entry name" value="SH3-domain"/>
    <property type="match status" value="1"/>
</dbReference>
<evidence type="ECO:0000259" key="4">
    <source>
        <dbReference type="PROSITE" id="PS50002"/>
    </source>
</evidence>
<evidence type="ECO:0000256" key="2">
    <source>
        <dbReference type="PROSITE-ProRule" id="PRU00192"/>
    </source>
</evidence>
<dbReference type="PROSITE" id="PS50200">
    <property type="entry name" value="RA"/>
    <property type="match status" value="1"/>
</dbReference>
<evidence type="ECO:0008006" key="8">
    <source>
        <dbReference type="Google" id="ProtNLM"/>
    </source>
</evidence>
<feature type="compositionally biased region" description="Acidic residues" evidence="3">
    <location>
        <begin position="193"/>
        <end position="204"/>
    </location>
</feature>
<feature type="compositionally biased region" description="Basic and acidic residues" evidence="3">
    <location>
        <begin position="364"/>
        <end position="374"/>
    </location>
</feature>
<feature type="compositionally biased region" description="Basic and acidic residues" evidence="3">
    <location>
        <begin position="293"/>
        <end position="306"/>
    </location>
</feature>
<dbReference type="GO" id="GO:0015630">
    <property type="term" value="C:microtubule cytoskeleton"/>
    <property type="evidence" value="ECO:0007669"/>
    <property type="project" value="TreeGrafter"/>
</dbReference>
<feature type="region of interest" description="Disordered" evidence="3">
    <location>
        <begin position="968"/>
        <end position="987"/>
    </location>
</feature>
<evidence type="ECO:0000256" key="1">
    <source>
        <dbReference type="ARBA" id="ARBA00022443"/>
    </source>
</evidence>
<dbReference type="InterPro" id="IPR001452">
    <property type="entry name" value="SH3_domain"/>
</dbReference>
<proteinExistence type="predicted"/>
<dbReference type="Gene3D" id="2.30.30.40">
    <property type="entry name" value="SH3 Domains"/>
    <property type="match status" value="1"/>
</dbReference>
<dbReference type="Pfam" id="PF00018">
    <property type="entry name" value="SH3_1"/>
    <property type="match status" value="1"/>
</dbReference>
<dbReference type="InterPro" id="IPR036028">
    <property type="entry name" value="SH3-like_dom_sf"/>
</dbReference>
<dbReference type="Gene3D" id="3.10.20.90">
    <property type="entry name" value="Phosphatidylinositol 3-kinase Catalytic Subunit, Chain A, domain 1"/>
    <property type="match status" value="1"/>
</dbReference>
<feature type="region of interest" description="Disordered" evidence="3">
    <location>
        <begin position="109"/>
        <end position="477"/>
    </location>
</feature>
<keyword evidence="7" id="KW-1185">Reference proteome</keyword>
<feature type="compositionally biased region" description="Basic and acidic residues" evidence="3">
    <location>
        <begin position="124"/>
        <end position="133"/>
    </location>
</feature>
<dbReference type="GO" id="GO:0051286">
    <property type="term" value="C:cell tip"/>
    <property type="evidence" value="ECO:0007669"/>
    <property type="project" value="TreeGrafter"/>
</dbReference>
<dbReference type="InterPro" id="IPR029071">
    <property type="entry name" value="Ubiquitin-like_domsf"/>
</dbReference>
<dbReference type="Proteomes" id="UP000620104">
    <property type="component" value="Unassembled WGS sequence"/>
</dbReference>
<dbReference type="GO" id="GO:0030950">
    <property type="term" value="P:establishment or maintenance of actin cytoskeleton polarity"/>
    <property type="evidence" value="ECO:0007669"/>
    <property type="project" value="TreeGrafter"/>
</dbReference>
<name>A0A8H3TTX4_9TREE</name>
<evidence type="ECO:0000313" key="7">
    <source>
        <dbReference type="Proteomes" id="UP000620104"/>
    </source>
</evidence>
<feature type="compositionally biased region" description="Low complexity" evidence="3">
    <location>
        <begin position="336"/>
        <end position="361"/>
    </location>
</feature>
<organism evidence="6 7">
    <name type="scientific">Naganishia liquefaciens</name>
    <dbReference type="NCBI Taxonomy" id="104408"/>
    <lineage>
        <taxon>Eukaryota</taxon>
        <taxon>Fungi</taxon>
        <taxon>Dikarya</taxon>
        <taxon>Basidiomycota</taxon>
        <taxon>Agaricomycotina</taxon>
        <taxon>Tremellomycetes</taxon>
        <taxon>Filobasidiales</taxon>
        <taxon>Filobasidiaceae</taxon>
        <taxon>Naganishia</taxon>
    </lineage>
</organism>
<dbReference type="AlphaFoldDB" id="A0A8H3TTX4"/>
<dbReference type="SMART" id="SM00326">
    <property type="entry name" value="SH3"/>
    <property type="match status" value="1"/>
</dbReference>
<feature type="compositionally biased region" description="Polar residues" evidence="3">
    <location>
        <begin position="637"/>
        <end position="648"/>
    </location>
</feature>
<dbReference type="InterPro" id="IPR000159">
    <property type="entry name" value="RA_dom"/>
</dbReference>
<dbReference type="PANTHER" id="PTHR47775:SF1">
    <property type="entry name" value="BUD SITE SELECTION PROTEIN 14"/>
    <property type="match status" value="1"/>
</dbReference>
<dbReference type="PROSITE" id="PS50002">
    <property type="entry name" value="SH3"/>
    <property type="match status" value="1"/>
</dbReference>
<dbReference type="Pfam" id="PF00788">
    <property type="entry name" value="RA"/>
    <property type="match status" value="1"/>
</dbReference>
<feature type="compositionally biased region" description="Polar residues" evidence="3">
    <location>
        <begin position="464"/>
        <end position="477"/>
    </location>
</feature>
<dbReference type="InterPro" id="IPR053039">
    <property type="entry name" value="Polarity_Bud-Selection_Reg"/>
</dbReference>
<feature type="region of interest" description="Disordered" evidence="3">
    <location>
        <begin position="631"/>
        <end position="654"/>
    </location>
</feature>
<feature type="domain" description="Ras-associating" evidence="5">
    <location>
        <begin position="499"/>
        <end position="569"/>
    </location>
</feature>
<comment type="caution">
    <text evidence="6">The sequence shown here is derived from an EMBL/GenBank/DDBJ whole genome shotgun (WGS) entry which is preliminary data.</text>
</comment>
<feature type="domain" description="SH3" evidence="4">
    <location>
        <begin position="21"/>
        <end position="82"/>
    </location>
</feature>
<accession>A0A8H3TTX4</accession>
<feature type="compositionally biased region" description="Polar residues" evidence="3">
    <location>
        <begin position="213"/>
        <end position="237"/>
    </location>
</feature>
<dbReference type="PANTHER" id="PTHR47775">
    <property type="entry name" value="BUD SITE SELECTION PROTEIN 14"/>
    <property type="match status" value="1"/>
</dbReference>
<feature type="region of interest" description="Disordered" evidence="3">
    <location>
        <begin position="1030"/>
        <end position="1072"/>
    </location>
</feature>
<gene>
    <name evidence="6" type="ORF">NliqN6_2997</name>
</gene>
<dbReference type="OrthoDB" id="196165at2759"/>
<reference evidence="6" key="1">
    <citation type="submission" date="2020-07" db="EMBL/GenBank/DDBJ databases">
        <title>Draft Genome Sequence of a Deep-Sea Yeast, Naganishia (Cryptococcus) liquefaciens strain N6.</title>
        <authorList>
            <person name="Han Y.W."/>
            <person name="Kajitani R."/>
            <person name="Morimoto H."/>
            <person name="Parhat M."/>
            <person name="Tsubouchi H."/>
            <person name="Bakenova O."/>
            <person name="Ogata M."/>
            <person name="Argunhan B."/>
            <person name="Aoki R."/>
            <person name="Kajiwara S."/>
            <person name="Itoh T."/>
            <person name="Iwasaki H."/>
        </authorList>
    </citation>
    <scope>NUCLEOTIDE SEQUENCE</scope>
    <source>
        <strain evidence="6">N6</strain>
    </source>
</reference>
<feature type="compositionally biased region" description="Acidic residues" evidence="3">
    <location>
        <begin position="165"/>
        <end position="183"/>
    </location>
</feature>
<feature type="compositionally biased region" description="Basic and acidic residues" evidence="3">
    <location>
        <begin position="392"/>
        <end position="405"/>
    </location>
</feature>
<evidence type="ECO:0000313" key="6">
    <source>
        <dbReference type="EMBL" id="GHJ86595.1"/>
    </source>
</evidence>
<dbReference type="EMBL" id="BLZA01000019">
    <property type="protein sequence ID" value="GHJ86595.1"/>
    <property type="molecule type" value="Genomic_DNA"/>
</dbReference>
<sequence length="1260" mass="137541">MQHDSHDTDDSDQESIPDEDIDFQLTYALHTFVATVDGQASVIKGDSLVLLDDSNVYWWLVRVLKTEEVGYIPAENIETPWERLARLNKHRNVELGHATNEELQEAITYENRNQHVRPPPSPSDSRDSPRAERASPSQRTLGSRRKSVVFAAPTYVDHPGVTWSDESDDDDEDGEQEPDEDSDAGLIESELTVTEEDADMDAEETITTRHIASITTPPTQTAHPSYTAHAESTSIEQTPMEPDDGIAWSDTAARESQQRVMEQQAAEGRDSPSGRYGALGIARGPSTGVARPETPREEGKRGEVLRGQDVVNDVHPVEIIDAMRLSPLENQRATPSLRSVSTTSQVSSSSYASTARSDSASPDLDGRKKKDGSAKKKRSGVFSGLFKKRDKTKPAAVEDKARASDESFVNRSQVAPGPTGSPLVQRSGPVPPRASHSQQLDHSHPRYQDQAALSGVDESANRALESTASSRLGVSDAGSFTTGRPGSIIAPPNLPAFGELTVLRVFAGDTVESENTFKTVLMNEETDAKRLVQQAVQRLQLPPDDEYYLVIKEADGEQVELAAGEKVLEKFFAMNSQYDDDHQTVTRVRRSSIGSISSIASNLSQHPAIRKFAANDYSDDSSVKLFLHRRPRLPPADTSSESVPTTPTRAKPFPYLSVATDTDGSPASSTGSPTARFSVQIVIASADLPESMAIETETEVARVLLKRGSSEAGMTSRKLLLLPRNATVAEVIEAGLEKFGISGVVAGGDDVEDKISKRRSMMRARYGLVARAGDEEVALQPNSRVLDAYREPPVFKYNQMSKEMRRRSREFPGAAQEDIQPTDPVFVLRRVIANPPGSPKVALDEVEVKRRRSADSSPHVTPTKTTQQIIAEQRAASRAKQHALLSAQENTENGLDVHLPDKGTVRSSRITIDGEEHVRYSYISNEGDTIDISQVVQAELDSATDDAQETLLSPVIPEFSRQGTDQSIYRTAPSTPLPDDESIRSHSTMPPAKPDLLQRAISHTGPDNATDIANKLDRIIDMAMTFQAEDHDRSTTPVPLDRKAASAEGTPRAVSPSESEISDALGRDASLSPIIGKAPPAIKQAMEPYRSTVTTPRASATRYVPRARHQRQQPSIASILSDVSVQRESSAAPTLGTIPAESDEPFGMSEATEALRHPLAKPSRPILLDDDFGFTTMISIIQARADSMRPNTSALRPPPVQNEVERRYLGGSSTAKAPEAVQKRYAAFEQRLLDEEKEISALMERVLAFAVETGRQTTSV</sequence>
<dbReference type="SUPFAM" id="SSF54236">
    <property type="entry name" value="Ubiquitin-like"/>
    <property type="match status" value="1"/>
</dbReference>
<feature type="compositionally biased region" description="Basic and acidic residues" evidence="3">
    <location>
        <begin position="1030"/>
        <end position="1045"/>
    </location>
</feature>
<dbReference type="GO" id="GO:0007165">
    <property type="term" value="P:signal transduction"/>
    <property type="evidence" value="ECO:0007669"/>
    <property type="project" value="InterPro"/>
</dbReference>
<protein>
    <recommendedName>
        <fullName evidence="8">SH3 domain-containing protein</fullName>
    </recommendedName>
</protein>
<dbReference type="FunFam" id="2.30.30.40:FF:000035">
    <property type="entry name" value="SH3 domain containing protein"/>
    <property type="match status" value="1"/>
</dbReference>
<feature type="region of interest" description="Disordered" evidence="3">
    <location>
        <begin position="1089"/>
        <end position="1113"/>
    </location>
</feature>
<dbReference type="GO" id="GO:0008104">
    <property type="term" value="P:intracellular protein localization"/>
    <property type="evidence" value="ECO:0007669"/>
    <property type="project" value="TreeGrafter"/>
</dbReference>
<evidence type="ECO:0000259" key="5">
    <source>
        <dbReference type="PROSITE" id="PS50200"/>
    </source>
</evidence>
<keyword evidence="1 2" id="KW-0728">SH3 domain</keyword>
<evidence type="ECO:0000256" key="3">
    <source>
        <dbReference type="SAM" id="MobiDB-lite"/>
    </source>
</evidence>